<dbReference type="Proteomes" id="UP000662314">
    <property type="component" value="Unassembled WGS sequence"/>
</dbReference>
<dbReference type="EMBL" id="JAECZA010000091">
    <property type="protein sequence ID" value="MBH8574922.1"/>
    <property type="molecule type" value="Genomic_DNA"/>
</dbReference>
<dbReference type="RefSeq" id="WP_214433725.1">
    <property type="nucleotide sequence ID" value="NZ_CAWPUQ010000330.1"/>
</dbReference>
<accession>A0A8J7ICI4</accession>
<keyword evidence="2" id="KW-1185">Reference proteome</keyword>
<evidence type="ECO:0000313" key="1">
    <source>
        <dbReference type="EMBL" id="MBH8574922.1"/>
    </source>
</evidence>
<comment type="caution">
    <text evidence="1">The sequence shown here is derived from an EMBL/GenBank/DDBJ whole genome shotgun (WGS) entry which is preliminary data.</text>
</comment>
<protein>
    <submittedName>
        <fullName evidence="1">Uncharacterized protein</fullName>
    </submittedName>
</protein>
<gene>
    <name evidence="1" type="ORF">I8752_18240</name>
</gene>
<organism evidence="1 2">
    <name type="scientific">Dendronalium phyllosphericum CENA369</name>
    <dbReference type="NCBI Taxonomy" id="1725256"/>
    <lineage>
        <taxon>Bacteria</taxon>
        <taxon>Bacillati</taxon>
        <taxon>Cyanobacteriota</taxon>
        <taxon>Cyanophyceae</taxon>
        <taxon>Nostocales</taxon>
        <taxon>Nostocaceae</taxon>
        <taxon>Dendronalium</taxon>
        <taxon>Dendronalium phyllosphericum</taxon>
    </lineage>
</organism>
<evidence type="ECO:0000313" key="2">
    <source>
        <dbReference type="Proteomes" id="UP000662314"/>
    </source>
</evidence>
<dbReference type="AlphaFoldDB" id="A0A8J7ICI4"/>
<sequence>MHGLARSLHHQASILQKVARPATDEREIAQGEFDQFIADQAQAIAPELTTVVINSNHYKVYSGKQLIAYITYDHSEFVTQPWVVMVNGVEKFRDTTPARCHRFIEWHYKDGTLNPLALAEVPEVPTISEISLDLLHESRK</sequence>
<reference evidence="1 2" key="1">
    <citation type="journal article" date="2021" name="Int. J. Syst. Evol. Microbiol.">
        <title>Amazonocrinis nigriterrae gen. nov., sp. nov., Atlanticothrix silvestris gen. nov., sp. nov. and Dendronalium phyllosphericum gen. nov., sp. nov., nostocacean cyanobacteria from Brazilian environments.</title>
        <authorList>
            <person name="Alvarenga D.O."/>
            <person name="Andreote A.P.D."/>
            <person name="Branco L.H.Z."/>
            <person name="Delbaje E."/>
            <person name="Cruz R.B."/>
            <person name="Varani A.M."/>
            <person name="Fiore M.F."/>
        </authorList>
    </citation>
    <scope>NUCLEOTIDE SEQUENCE [LARGE SCALE GENOMIC DNA]</scope>
    <source>
        <strain evidence="1 2">CENA369</strain>
    </source>
</reference>
<proteinExistence type="predicted"/>
<name>A0A8J7ICI4_9NOST</name>